<dbReference type="SMART" id="SM00355">
    <property type="entry name" value="ZnF_C2H2"/>
    <property type="match status" value="5"/>
</dbReference>
<dbReference type="GO" id="GO:0000981">
    <property type="term" value="F:DNA-binding transcription factor activity, RNA polymerase II-specific"/>
    <property type="evidence" value="ECO:0007669"/>
    <property type="project" value="TreeGrafter"/>
</dbReference>
<evidence type="ECO:0000256" key="4">
    <source>
        <dbReference type="ARBA" id="ARBA00022771"/>
    </source>
</evidence>
<keyword evidence="2" id="KW-0479">Metal-binding</keyword>
<evidence type="ECO:0000256" key="2">
    <source>
        <dbReference type="ARBA" id="ARBA00022723"/>
    </source>
</evidence>
<dbReference type="GO" id="GO:0005634">
    <property type="term" value="C:nucleus"/>
    <property type="evidence" value="ECO:0007669"/>
    <property type="project" value="UniProtKB-SubCell"/>
</dbReference>
<dbReference type="PANTHER" id="PTHR24394:SF29">
    <property type="entry name" value="MYONEURIN"/>
    <property type="match status" value="1"/>
</dbReference>
<evidence type="ECO:0000313" key="11">
    <source>
        <dbReference type="Proteomes" id="UP001152759"/>
    </source>
</evidence>
<keyword evidence="4 7" id="KW-0863">Zinc-finger</keyword>
<organism evidence="10 11">
    <name type="scientific">Bemisia tabaci</name>
    <name type="common">Sweetpotato whitefly</name>
    <name type="synonym">Aleurodes tabaci</name>
    <dbReference type="NCBI Taxonomy" id="7038"/>
    <lineage>
        <taxon>Eukaryota</taxon>
        <taxon>Metazoa</taxon>
        <taxon>Ecdysozoa</taxon>
        <taxon>Arthropoda</taxon>
        <taxon>Hexapoda</taxon>
        <taxon>Insecta</taxon>
        <taxon>Pterygota</taxon>
        <taxon>Neoptera</taxon>
        <taxon>Paraneoptera</taxon>
        <taxon>Hemiptera</taxon>
        <taxon>Sternorrhyncha</taxon>
        <taxon>Aleyrodoidea</taxon>
        <taxon>Aleyrodidae</taxon>
        <taxon>Aleyrodinae</taxon>
        <taxon>Bemisia</taxon>
    </lineage>
</organism>
<dbReference type="AlphaFoldDB" id="A0A9P0F184"/>
<evidence type="ECO:0000256" key="7">
    <source>
        <dbReference type="PROSITE-ProRule" id="PRU00042"/>
    </source>
</evidence>
<dbReference type="Pfam" id="PF00096">
    <property type="entry name" value="zf-C2H2"/>
    <property type="match status" value="3"/>
</dbReference>
<keyword evidence="6" id="KW-0539">Nucleus</keyword>
<dbReference type="EMBL" id="OU963863">
    <property type="protein sequence ID" value="CAH0385437.1"/>
    <property type="molecule type" value="Genomic_DNA"/>
</dbReference>
<evidence type="ECO:0000256" key="3">
    <source>
        <dbReference type="ARBA" id="ARBA00022737"/>
    </source>
</evidence>
<comment type="subcellular location">
    <subcellularLocation>
        <location evidence="1">Nucleus</location>
    </subcellularLocation>
</comment>
<feature type="domain" description="C2H2-type" evidence="9">
    <location>
        <begin position="93"/>
        <end position="125"/>
    </location>
</feature>
<accession>A0A9P0F184</accession>
<dbReference type="InterPro" id="IPR013087">
    <property type="entry name" value="Znf_C2H2_type"/>
</dbReference>
<evidence type="ECO:0000313" key="10">
    <source>
        <dbReference type="EMBL" id="CAH0385437.1"/>
    </source>
</evidence>
<keyword evidence="3" id="KW-0677">Repeat</keyword>
<dbReference type="PANTHER" id="PTHR24394">
    <property type="entry name" value="ZINC FINGER PROTEIN"/>
    <property type="match status" value="1"/>
</dbReference>
<sequence>MALVPYTAGPSGSGGAEASGRRPSFLDMEFPRLLRRSLSRLIWSSGLQKSLSSFSSLFSPPPGYRCRVCRAVFHDLFSFESHLIYAHADEPAYLCKLCGDTFAVKRDLAVHLLRDHVDANSGERELKSHSTCHAGDEGSECFQCGVCSSSFEDRDRLETHMSVHSAPKSHECPECQESFHRLEDLKNHMLNHARPDENRTLNRPTLDKNRTLDHSEPDVAFECSRCDATFKKRSSLRTHIIICHAKRLL</sequence>
<dbReference type="PROSITE" id="PS50157">
    <property type="entry name" value="ZINC_FINGER_C2H2_2"/>
    <property type="match status" value="5"/>
</dbReference>
<keyword evidence="5" id="KW-0862">Zinc</keyword>
<dbReference type="SUPFAM" id="SSF57667">
    <property type="entry name" value="beta-beta-alpha zinc fingers"/>
    <property type="match status" value="2"/>
</dbReference>
<reference evidence="10" key="1">
    <citation type="submission" date="2021-12" db="EMBL/GenBank/DDBJ databases">
        <authorList>
            <person name="King R."/>
        </authorList>
    </citation>
    <scope>NUCLEOTIDE SEQUENCE</scope>
</reference>
<dbReference type="Proteomes" id="UP001152759">
    <property type="component" value="Chromosome 2"/>
</dbReference>
<proteinExistence type="predicted"/>
<dbReference type="PROSITE" id="PS00028">
    <property type="entry name" value="ZINC_FINGER_C2H2_1"/>
    <property type="match status" value="5"/>
</dbReference>
<dbReference type="GO" id="GO:0008270">
    <property type="term" value="F:zinc ion binding"/>
    <property type="evidence" value="ECO:0007669"/>
    <property type="project" value="UniProtKB-KW"/>
</dbReference>
<feature type="domain" description="C2H2-type" evidence="9">
    <location>
        <begin position="221"/>
        <end position="245"/>
    </location>
</feature>
<feature type="domain" description="C2H2-type" evidence="9">
    <location>
        <begin position="64"/>
        <end position="92"/>
    </location>
</feature>
<feature type="region of interest" description="Disordered" evidence="8">
    <location>
        <begin position="1"/>
        <end position="21"/>
    </location>
</feature>
<evidence type="ECO:0000256" key="1">
    <source>
        <dbReference type="ARBA" id="ARBA00004123"/>
    </source>
</evidence>
<evidence type="ECO:0000259" key="9">
    <source>
        <dbReference type="PROSITE" id="PS50157"/>
    </source>
</evidence>
<feature type="domain" description="C2H2-type" evidence="9">
    <location>
        <begin position="142"/>
        <end position="169"/>
    </location>
</feature>
<evidence type="ECO:0000256" key="8">
    <source>
        <dbReference type="SAM" id="MobiDB-lite"/>
    </source>
</evidence>
<feature type="domain" description="C2H2-type" evidence="9">
    <location>
        <begin position="170"/>
        <end position="197"/>
    </location>
</feature>
<keyword evidence="11" id="KW-1185">Reference proteome</keyword>
<name>A0A9P0F184_BEMTA</name>
<evidence type="ECO:0000256" key="6">
    <source>
        <dbReference type="ARBA" id="ARBA00023242"/>
    </source>
</evidence>
<dbReference type="FunFam" id="3.30.160.60:FF:000100">
    <property type="entry name" value="Zinc finger 45-like"/>
    <property type="match status" value="1"/>
</dbReference>
<dbReference type="InterPro" id="IPR036236">
    <property type="entry name" value="Znf_C2H2_sf"/>
</dbReference>
<protein>
    <recommendedName>
        <fullName evidence="9">C2H2-type domain-containing protein</fullName>
    </recommendedName>
</protein>
<gene>
    <name evidence="10" type="ORF">BEMITA_LOCUS4661</name>
</gene>
<dbReference type="Gene3D" id="3.30.160.60">
    <property type="entry name" value="Classic Zinc Finger"/>
    <property type="match status" value="3"/>
</dbReference>
<evidence type="ECO:0000256" key="5">
    <source>
        <dbReference type="ARBA" id="ARBA00022833"/>
    </source>
</evidence>